<name>A0A2R5EJW8_9BACL</name>
<dbReference type="InterPro" id="IPR051201">
    <property type="entry name" value="Chloro_Bact_Ser_Proteases"/>
</dbReference>
<evidence type="ECO:0000256" key="6">
    <source>
        <dbReference type="SAM" id="Phobius"/>
    </source>
</evidence>
<dbReference type="Proteomes" id="UP000245202">
    <property type="component" value="Unassembled WGS sequence"/>
</dbReference>
<dbReference type="InterPro" id="IPR001940">
    <property type="entry name" value="Peptidase_S1C"/>
</dbReference>
<feature type="compositionally biased region" description="Polar residues" evidence="5">
    <location>
        <begin position="223"/>
        <end position="232"/>
    </location>
</feature>
<keyword evidence="8" id="KW-1185">Reference proteome</keyword>
<comment type="caution">
    <text evidence="7">The sequence shown here is derived from an EMBL/GenBank/DDBJ whole genome shotgun (WGS) entry which is preliminary data.</text>
</comment>
<evidence type="ECO:0000313" key="8">
    <source>
        <dbReference type="Proteomes" id="UP000245202"/>
    </source>
</evidence>
<dbReference type="AlphaFoldDB" id="A0A2R5EJW8"/>
<feature type="compositionally biased region" description="Basic and acidic residues" evidence="5">
    <location>
        <begin position="22"/>
        <end position="64"/>
    </location>
</feature>
<dbReference type="PANTHER" id="PTHR43343">
    <property type="entry name" value="PEPTIDASE S12"/>
    <property type="match status" value="1"/>
</dbReference>
<accession>A0A2R5EJW8</accession>
<keyword evidence="6" id="KW-1133">Transmembrane helix</keyword>
<feature type="compositionally biased region" description="Polar residues" evidence="5">
    <location>
        <begin position="8"/>
        <end position="21"/>
    </location>
</feature>
<dbReference type="Gene3D" id="2.40.10.10">
    <property type="entry name" value="Trypsin-like serine proteases"/>
    <property type="match status" value="2"/>
</dbReference>
<evidence type="ECO:0000256" key="2">
    <source>
        <dbReference type="ARBA" id="ARBA00022670"/>
    </source>
</evidence>
<keyword evidence="6" id="KW-0472">Membrane</keyword>
<feature type="compositionally biased region" description="Gly residues" evidence="5">
    <location>
        <begin position="206"/>
        <end position="216"/>
    </location>
</feature>
<dbReference type="PANTHER" id="PTHR43343:SF3">
    <property type="entry name" value="PROTEASE DO-LIKE 8, CHLOROPLASTIC"/>
    <property type="match status" value="1"/>
</dbReference>
<evidence type="ECO:0000256" key="1">
    <source>
        <dbReference type="ARBA" id="ARBA00010541"/>
    </source>
</evidence>
<evidence type="ECO:0000256" key="3">
    <source>
        <dbReference type="ARBA" id="ARBA00022801"/>
    </source>
</evidence>
<dbReference type="InterPro" id="IPR043504">
    <property type="entry name" value="Peptidase_S1_PA_chymotrypsin"/>
</dbReference>
<dbReference type="InterPro" id="IPR009003">
    <property type="entry name" value="Peptidase_S1_PA"/>
</dbReference>
<comment type="similarity">
    <text evidence="1">Belongs to the peptidase S1C family.</text>
</comment>
<dbReference type="EMBL" id="BDQX01000028">
    <property type="protein sequence ID" value="GBG05919.1"/>
    <property type="molecule type" value="Genomic_DNA"/>
</dbReference>
<dbReference type="GO" id="GO:0004252">
    <property type="term" value="F:serine-type endopeptidase activity"/>
    <property type="evidence" value="ECO:0007669"/>
    <property type="project" value="InterPro"/>
</dbReference>
<feature type="transmembrane region" description="Helical" evidence="6">
    <location>
        <begin position="102"/>
        <end position="123"/>
    </location>
</feature>
<protein>
    <submittedName>
        <fullName evidence="7">Putative peptidase S1</fullName>
    </submittedName>
</protein>
<keyword evidence="4" id="KW-0720">Serine protease</keyword>
<keyword evidence="3" id="KW-0378">Hydrolase</keyword>
<gene>
    <name evidence="7" type="ORF">PAT3040_00404</name>
</gene>
<organism evidence="7 8">
    <name type="scientific">Paenibacillus agaridevorans</name>
    <dbReference type="NCBI Taxonomy" id="171404"/>
    <lineage>
        <taxon>Bacteria</taxon>
        <taxon>Bacillati</taxon>
        <taxon>Bacillota</taxon>
        <taxon>Bacilli</taxon>
        <taxon>Bacillales</taxon>
        <taxon>Paenibacillaceae</taxon>
        <taxon>Paenibacillus</taxon>
    </lineage>
</organism>
<keyword evidence="2" id="KW-0645">Protease</keyword>
<dbReference type="PRINTS" id="PR00834">
    <property type="entry name" value="PROTEASES2C"/>
</dbReference>
<evidence type="ECO:0000256" key="5">
    <source>
        <dbReference type="SAM" id="MobiDB-lite"/>
    </source>
</evidence>
<feature type="region of interest" description="Disordered" evidence="5">
    <location>
        <begin position="1"/>
        <end position="71"/>
    </location>
</feature>
<dbReference type="SUPFAM" id="SSF50494">
    <property type="entry name" value="Trypsin-like serine proteases"/>
    <property type="match status" value="1"/>
</dbReference>
<keyword evidence="6" id="KW-0812">Transmembrane</keyword>
<evidence type="ECO:0000256" key="4">
    <source>
        <dbReference type="ARBA" id="ARBA00022825"/>
    </source>
</evidence>
<evidence type="ECO:0000313" key="7">
    <source>
        <dbReference type="EMBL" id="GBG05919.1"/>
    </source>
</evidence>
<dbReference type="GO" id="GO:0006508">
    <property type="term" value="P:proteolysis"/>
    <property type="evidence" value="ECO:0007669"/>
    <property type="project" value="UniProtKB-KW"/>
</dbReference>
<dbReference type="RefSeq" id="WP_108991352.1">
    <property type="nucleotide sequence ID" value="NZ_BDQX01000028.1"/>
</dbReference>
<feature type="region of interest" description="Disordered" evidence="5">
    <location>
        <begin position="206"/>
        <end position="232"/>
    </location>
</feature>
<sequence length="414" mass="43615">MREWDTYKSGQAQGETGNSPESKVDVNVEHSTNKDNDTASSRYESRYESREARTEETESSEHKTTVQATVTHAAPQFEAYYNEIRSAKSSKSSKKKTKMNPALPMMAAFLAGAIMVGGLSYAADRANLFTGGVTAGQSAAGQAAGGYAGQDAGLSTASLNPSENIASVYEQASPAVVKIENYTEVQQQSRRLNDSLFQEFFGGMGSRGGSGQGQEGSRGQSGTQDGNTGTGELQLSGSGTGFFFDKEGYILTNEHVIAGASEVKVTVEGYDEPLTAQVLGASYELDLAVLKVVNPGGGSFPALKLGNSDETAIGDWVLAIGNPYGFDHTLTTGVLSAKERPITIQGEQGEHVYEHLLQTDASINPGNSGGPLLNERGEVIGINTAVNAEAQGIGFAIPTSTILEVLEKLKTNSL</sequence>
<proteinExistence type="inferred from homology"/>
<reference evidence="7 8" key="1">
    <citation type="submission" date="2017-08" db="EMBL/GenBank/DDBJ databases">
        <title>Substantial Increase in Enzyme Production by Combined Drug-Resistance Mutations in Paenibacillus agaridevorans.</title>
        <authorList>
            <person name="Tanaka Y."/>
            <person name="Funane K."/>
            <person name="Hosaka T."/>
            <person name="Shiwa Y."/>
            <person name="Fujita N."/>
            <person name="Miyazaki T."/>
            <person name="Yoshikawa H."/>
            <person name="Murakami K."/>
            <person name="Kasahara K."/>
            <person name="Inaoka T."/>
            <person name="Hiraga Y."/>
            <person name="Ochi K."/>
        </authorList>
    </citation>
    <scope>NUCLEOTIDE SEQUENCE [LARGE SCALE GENOMIC DNA]</scope>
    <source>
        <strain evidence="7 8">T-3040</strain>
    </source>
</reference>
<dbReference type="Pfam" id="PF13365">
    <property type="entry name" value="Trypsin_2"/>
    <property type="match status" value="1"/>
</dbReference>